<feature type="coiled-coil region" evidence="5">
    <location>
        <begin position="489"/>
        <end position="516"/>
    </location>
</feature>
<comment type="similarity">
    <text evidence="1 5">Belongs to the FliD family.</text>
</comment>
<dbReference type="Pfam" id="PF07195">
    <property type="entry name" value="FliD_C"/>
    <property type="match status" value="1"/>
</dbReference>
<dbReference type="InterPro" id="IPR040026">
    <property type="entry name" value="FliD"/>
</dbReference>
<accession>A0A0P1EXQ1</accession>
<keyword evidence="3 5" id="KW-0175">Coiled coil</keyword>
<evidence type="ECO:0000313" key="8">
    <source>
        <dbReference type="EMBL" id="CUH59902.1"/>
    </source>
</evidence>
<dbReference type="AlphaFoldDB" id="A0A0P1EXQ1"/>
<evidence type="ECO:0000256" key="2">
    <source>
        <dbReference type="ARBA" id="ARBA00011255"/>
    </source>
</evidence>
<keyword evidence="8" id="KW-0282">Flagellum</keyword>
<dbReference type="GO" id="GO:0005576">
    <property type="term" value="C:extracellular region"/>
    <property type="evidence" value="ECO:0007669"/>
    <property type="project" value="UniProtKB-SubCell"/>
</dbReference>
<evidence type="ECO:0000256" key="3">
    <source>
        <dbReference type="ARBA" id="ARBA00023054"/>
    </source>
</evidence>
<gene>
    <name evidence="8" type="primary">fliD</name>
    <name evidence="8" type="ORF">THS5294_01191</name>
</gene>
<evidence type="ECO:0000259" key="6">
    <source>
        <dbReference type="Pfam" id="PF02465"/>
    </source>
</evidence>
<keyword evidence="4 5" id="KW-0975">Bacterial flagellum</keyword>
<dbReference type="PANTHER" id="PTHR30288:SF0">
    <property type="entry name" value="FLAGELLAR HOOK-ASSOCIATED PROTEIN 2"/>
    <property type="match status" value="1"/>
</dbReference>
<comment type="subunit">
    <text evidence="2 5">Homopentamer.</text>
</comment>
<protein>
    <recommendedName>
        <fullName evidence="5">Flagellar hook-associated protein 2</fullName>
        <shortName evidence="5">HAP2</shortName>
    </recommendedName>
    <alternativeName>
        <fullName evidence="5">Flagellar cap protein</fullName>
    </alternativeName>
</protein>
<dbReference type="EMBL" id="CYRX01000011">
    <property type="protein sequence ID" value="CUH59902.1"/>
    <property type="molecule type" value="Genomic_DNA"/>
</dbReference>
<dbReference type="eggNOG" id="COG1345">
    <property type="taxonomic scope" value="Bacteria"/>
</dbReference>
<dbReference type="InterPro" id="IPR003481">
    <property type="entry name" value="FliD_N"/>
</dbReference>
<comment type="subcellular location">
    <subcellularLocation>
        <location evidence="5">Secreted</location>
    </subcellularLocation>
    <subcellularLocation>
        <location evidence="5">Bacterial flagellum</location>
    </subcellularLocation>
</comment>
<keyword evidence="8" id="KW-0969">Cilium</keyword>
<keyword evidence="5" id="KW-0964">Secreted</keyword>
<dbReference type="PANTHER" id="PTHR30288">
    <property type="entry name" value="FLAGELLAR CAP/ASSEMBLY PROTEIN FLID"/>
    <property type="match status" value="1"/>
</dbReference>
<keyword evidence="8" id="KW-0966">Cell projection</keyword>
<dbReference type="RefSeq" id="WP_058122991.1">
    <property type="nucleotide sequence ID" value="NZ_CYRX01000011.1"/>
</dbReference>
<sequence>MAEIKPDILSALSQNGSGLQLQSLASSLVEAETSGERVLTERRVEDANTSISAMGQLSSQIGLFKAGMTRAAETASRSASSTTSAVSIEVTQEAIAADVSAVVEVTTLASPQVTTFRFAQGTNSSSAIEAGSFSVSAPGWDDRASVSVPSDNATLNGLARELHEIEGLTVSLIDTGDGMALIVKSQDGTQNGLDATSITAIEAALGLTADGSQGTSDADENPLGVSTTTSAATDANFTVDGVAVTRGSNVVDDLFVGHRVTVNSLGTATLTSSESSGSVRERITSFLGEVNALKSYLNTATQRGLNGAEAGPLAGDIAAQSVLGKIRGITTRPIPGFGAEPVYLAELGIMTERDGTLSLDEDRFERVMEENPDIAQALFATQFGSDQSGLTVTGLSFAPPKPGNYALEYDPSTSPATATLDGASMNVSSDAQGRPVLSSSEGDTYGMRITLESAAAMSTTVRYGISLADMMAEYSDQLVGAGGMLARRETELAQDLEDFEDQLTAIEDKAAALTERYNVQFGRMEAAIASLNKTGEYMESLMEAWNADR</sequence>
<feature type="domain" description="Flagellar hook-associated protein 2 C-terminal" evidence="7">
    <location>
        <begin position="232"/>
        <end position="533"/>
    </location>
</feature>
<proteinExistence type="inferred from homology"/>
<dbReference type="GO" id="GO:0007155">
    <property type="term" value="P:cell adhesion"/>
    <property type="evidence" value="ECO:0007669"/>
    <property type="project" value="InterPro"/>
</dbReference>
<evidence type="ECO:0000313" key="9">
    <source>
        <dbReference type="Proteomes" id="UP000051298"/>
    </source>
</evidence>
<dbReference type="Pfam" id="PF02465">
    <property type="entry name" value="FliD_N"/>
    <property type="match status" value="1"/>
</dbReference>
<evidence type="ECO:0000256" key="5">
    <source>
        <dbReference type="RuleBase" id="RU362066"/>
    </source>
</evidence>
<feature type="domain" description="Flagellar hook-associated protein 2 N-terminal" evidence="6">
    <location>
        <begin position="17"/>
        <end position="112"/>
    </location>
</feature>
<comment type="function">
    <text evidence="5">Required for morphogenesis and for the elongation of the flagellar filament by facilitating polymerization of the flagellin monomers at the tip of growing filament. Forms a capping structure, which prevents flagellin subunits (transported through the central channel of the flagellum) from leaking out without polymerization at the distal end.</text>
</comment>
<dbReference type="InterPro" id="IPR010809">
    <property type="entry name" value="FliD_C"/>
</dbReference>
<reference evidence="8 9" key="1">
    <citation type="submission" date="2015-09" db="EMBL/GenBank/DDBJ databases">
        <authorList>
            <consortium name="Swine Surveillance"/>
        </authorList>
    </citation>
    <scope>NUCLEOTIDE SEQUENCE [LARGE SCALE GENOMIC DNA]</scope>
    <source>
        <strain evidence="8 9">CECT 5294</strain>
    </source>
</reference>
<dbReference type="Proteomes" id="UP000051298">
    <property type="component" value="Unassembled WGS sequence"/>
</dbReference>
<organism evidence="8 9">
    <name type="scientific">Thalassobacter stenotrophicus</name>
    <dbReference type="NCBI Taxonomy" id="266809"/>
    <lineage>
        <taxon>Bacteria</taxon>
        <taxon>Pseudomonadati</taxon>
        <taxon>Pseudomonadota</taxon>
        <taxon>Alphaproteobacteria</taxon>
        <taxon>Rhodobacterales</taxon>
        <taxon>Roseobacteraceae</taxon>
        <taxon>Thalassobacter</taxon>
    </lineage>
</organism>
<dbReference type="GO" id="GO:0009424">
    <property type="term" value="C:bacterial-type flagellum hook"/>
    <property type="evidence" value="ECO:0007669"/>
    <property type="project" value="UniProtKB-UniRule"/>
</dbReference>
<evidence type="ECO:0000256" key="4">
    <source>
        <dbReference type="ARBA" id="ARBA00023143"/>
    </source>
</evidence>
<evidence type="ECO:0000256" key="1">
    <source>
        <dbReference type="ARBA" id="ARBA00009764"/>
    </source>
</evidence>
<evidence type="ECO:0000259" key="7">
    <source>
        <dbReference type="Pfam" id="PF07195"/>
    </source>
</evidence>
<dbReference type="STRING" id="266809.PM03_09475"/>
<dbReference type="GO" id="GO:0071973">
    <property type="term" value="P:bacterial-type flagellum-dependent cell motility"/>
    <property type="evidence" value="ECO:0007669"/>
    <property type="project" value="TreeGrafter"/>
</dbReference>
<name>A0A0P1EXQ1_9RHOB</name>
<dbReference type="GO" id="GO:0009421">
    <property type="term" value="C:bacterial-type flagellum filament cap"/>
    <property type="evidence" value="ECO:0007669"/>
    <property type="project" value="InterPro"/>
</dbReference>